<proteinExistence type="predicted"/>
<organism evidence="1">
    <name type="scientific">bioreactor metagenome</name>
    <dbReference type="NCBI Taxonomy" id="1076179"/>
    <lineage>
        <taxon>unclassified sequences</taxon>
        <taxon>metagenomes</taxon>
        <taxon>ecological metagenomes</taxon>
    </lineage>
</organism>
<gene>
    <name evidence="1" type="ORF">SDC9_87070</name>
</gene>
<comment type="caution">
    <text evidence="1">The sequence shown here is derived from an EMBL/GenBank/DDBJ whole genome shotgun (WGS) entry which is preliminary data.</text>
</comment>
<protein>
    <submittedName>
        <fullName evidence="1">Uncharacterized protein</fullName>
    </submittedName>
</protein>
<evidence type="ECO:0000313" key="1">
    <source>
        <dbReference type="EMBL" id="MPM40429.1"/>
    </source>
</evidence>
<dbReference type="EMBL" id="VSSQ01008997">
    <property type="protein sequence ID" value="MPM40429.1"/>
    <property type="molecule type" value="Genomic_DNA"/>
</dbReference>
<reference evidence="1" key="1">
    <citation type="submission" date="2019-08" db="EMBL/GenBank/DDBJ databases">
        <authorList>
            <person name="Kucharzyk K."/>
            <person name="Murdoch R.W."/>
            <person name="Higgins S."/>
            <person name="Loffler F."/>
        </authorList>
    </citation>
    <scope>NUCLEOTIDE SEQUENCE</scope>
</reference>
<sequence length="96" mass="10596">MAANLIIGKSRTFICKINNLTIGNQSKLDEGLKTIANAQHQTVPLFKQTVDSFFNARISKHRCNELARTVRLITGTKPARQHNNLGLTNLLGKPGN</sequence>
<dbReference type="AlphaFoldDB" id="A0A644ZHY2"/>
<accession>A0A644ZHY2</accession>
<name>A0A644ZHY2_9ZZZZ</name>